<gene>
    <name evidence="2" type="ORF">FAUST_12056</name>
</gene>
<feature type="compositionally biased region" description="Low complexity" evidence="1">
    <location>
        <begin position="31"/>
        <end position="43"/>
    </location>
</feature>
<accession>A0AAN6BUK8</accession>
<proteinExistence type="predicted"/>
<feature type="compositionally biased region" description="Basic residues" evidence="1">
    <location>
        <begin position="1"/>
        <end position="10"/>
    </location>
</feature>
<evidence type="ECO:0000313" key="2">
    <source>
        <dbReference type="EMBL" id="KAF5226997.1"/>
    </source>
</evidence>
<dbReference type="Proteomes" id="UP000537989">
    <property type="component" value="Unassembled WGS sequence"/>
</dbReference>
<evidence type="ECO:0000313" key="3">
    <source>
        <dbReference type="Proteomes" id="UP000537989"/>
    </source>
</evidence>
<feature type="region of interest" description="Disordered" evidence="1">
    <location>
        <begin position="1"/>
        <end position="108"/>
    </location>
</feature>
<feature type="compositionally biased region" description="Polar residues" evidence="1">
    <location>
        <begin position="93"/>
        <end position="108"/>
    </location>
</feature>
<reference evidence="2 3" key="1">
    <citation type="submission" date="2020-02" db="EMBL/GenBank/DDBJ databases">
        <title>Identification and distribution of gene clusters putatively required for synthesis of sphingolipid metabolism inhibitors in phylogenetically diverse species of the filamentous fungus Fusarium.</title>
        <authorList>
            <person name="Kim H.-S."/>
            <person name="Busman M."/>
            <person name="Brown D.W."/>
            <person name="Divon H."/>
            <person name="Uhlig S."/>
            <person name="Proctor R.H."/>
        </authorList>
    </citation>
    <scope>NUCLEOTIDE SEQUENCE [LARGE SCALE GENOMIC DNA]</scope>
    <source>
        <strain evidence="2 3">NRRL 2903</strain>
    </source>
</reference>
<comment type="caution">
    <text evidence="2">The sequence shown here is derived from an EMBL/GenBank/DDBJ whole genome shotgun (WGS) entry which is preliminary data.</text>
</comment>
<dbReference type="EMBL" id="JAAMOD010000770">
    <property type="protein sequence ID" value="KAF5226997.1"/>
    <property type="molecule type" value="Genomic_DNA"/>
</dbReference>
<name>A0AAN6BUK8_FUSAU</name>
<organism evidence="2 3">
    <name type="scientific">Fusarium austroamericanum</name>
    <dbReference type="NCBI Taxonomy" id="282268"/>
    <lineage>
        <taxon>Eukaryota</taxon>
        <taxon>Fungi</taxon>
        <taxon>Dikarya</taxon>
        <taxon>Ascomycota</taxon>
        <taxon>Pezizomycotina</taxon>
        <taxon>Sordariomycetes</taxon>
        <taxon>Hypocreomycetidae</taxon>
        <taxon>Hypocreales</taxon>
        <taxon>Nectriaceae</taxon>
        <taxon>Fusarium</taxon>
    </lineage>
</organism>
<dbReference type="AlphaFoldDB" id="A0AAN6BUK8"/>
<protein>
    <submittedName>
        <fullName evidence="2">Uncharacterized protein</fullName>
    </submittedName>
</protein>
<feature type="compositionally biased region" description="Basic and acidic residues" evidence="1">
    <location>
        <begin position="14"/>
        <end position="29"/>
    </location>
</feature>
<keyword evidence="3" id="KW-1185">Reference proteome</keyword>
<sequence>MPARPARRSPRSQLQHEERRRQQARERTNRARAAARQRASANRPEAHSQPYDQVEASQANPTTEAQVVQTPVRQHENRISKRRISPRSHPAITDSQQASGNGKNYAQE</sequence>
<feature type="compositionally biased region" description="Polar residues" evidence="1">
    <location>
        <begin position="55"/>
        <end position="72"/>
    </location>
</feature>
<evidence type="ECO:0000256" key="1">
    <source>
        <dbReference type="SAM" id="MobiDB-lite"/>
    </source>
</evidence>